<dbReference type="OrthoDB" id="4236860at2759"/>
<evidence type="ECO:0000256" key="5">
    <source>
        <dbReference type="ARBA" id="ARBA00023163"/>
    </source>
</evidence>
<evidence type="ECO:0000313" key="7">
    <source>
        <dbReference type="EMBL" id="EMR62871.1"/>
    </source>
</evidence>
<dbReference type="GO" id="GO:0000978">
    <property type="term" value="F:RNA polymerase II cis-regulatory region sequence-specific DNA binding"/>
    <property type="evidence" value="ECO:0007669"/>
    <property type="project" value="TreeGrafter"/>
</dbReference>
<keyword evidence="6" id="KW-0539">Nucleus</keyword>
<evidence type="ECO:0000313" key="8">
    <source>
        <dbReference type="Proteomes" id="UP000012174"/>
    </source>
</evidence>
<protein>
    <submittedName>
        <fullName evidence="7">Putative c6 zinc finger domain containing protein</fullName>
    </submittedName>
</protein>
<name>M7SZ61_EUTLA</name>
<dbReference type="Proteomes" id="UP000012174">
    <property type="component" value="Unassembled WGS sequence"/>
</dbReference>
<keyword evidence="8" id="KW-1185">Reference proteome</keyword>
<dbReference type="InterPro" id="IPR051430">
    <property type="entry name" value="Fungal_TF_Env_Response"/>
</dbReference>
<dbReference type="EMBL" id="KB707357">
    <property type="protein sequence ID" value="EMR62871.1"/>
    <property type="molecule type" value="Genomic_DNA"/>
</dbReference>
<keyword evidence="3" id="KW-0805">Transcription regulation</keyword>
<evidence type="ECO:0000256" key="6">
    <source>
        <dbReference type="ARBA" id="ARBA00023242"/>
    </source>
</evidence>
<dbReference type="GO" id="GO:0046872">
    <property type="term" value="F:metal ion binding"/>
    <property type="evidence" value="ECO:0007669"/>
    <property type="project" value="UniProtKB-KW"/>
</dbReference>
<proteinExistence type="predicted"/>
<dbReference type="KEGG" id="ela:UCREL1_10188"/>
<reference evidence="8" key="1">
    <citation type="journal article" date="2013" name="Genome Announc.">
        <title>Draft genome sequence of the grapevine dieback fungus Eutypa lata UCR-EL1.</title>
        <authorList>
            <person name="Blanco-Ulate B."/>
            <person name="Rolshausen P.E."/>
            <person name="Cantu D."/>
        </authorList>
    </citation>
    <scope>NUCLEOTIDE SEQUENCE [LARGE SCALE GENOMIC DNA]</scope>
    <source>
        <strain evidence="8">UCR-EL1</strain>
    </source>
</reference>
<dbReference type="GO" id="GO:0005634">
    <property type="term" value="C:nucleus"/>
    <property type="evidence" value="ECO:0007669"/>
    <property type="project" value="TreeGrafter"/>
</dbReference>
<organism evidence="7 8">
    <name type="scientific">Eutypa lata (strain UCR-EL1)</name>
    <name type="common">Grapevine dieback disease fungus</name>
    <name type="synonym">Eutypa armeniacae</name>
    <dbReference type="NCBI Taxonomy" id="1287681"/>
    <lineage>
        <taxon>Eukaryota</taxon>
        <taxon>Fungi</taxon>
        <taxon>Dikarya</taxon>
        <taxon>Ascomycota</taxon>
        <taxon>Pezizomycotina</taxon>
        <taxon>Sordariomycetes</taxon>
        <taxon>Xylariomycetidae</taxon>
        <taxon>Xylariales</taxon>
        <taxon>Diatrypaceae</taxon>
        <taxon>Eutypa</taxon>
    </lineage>
</organism>
<dbReference type="GO" id="GO:0001228">
    <property type="term" value="F:DNA-binding transcription activator activity, RNA polymerase II-specific"/>
    <property type="evidence" value="ECO:0007669"/>
    <property type="project" value="TreeGrafter"/>
</dbReference>
<dbReference type="eggNOG" id="ENOG502SH73">
    <property type="taxonomic scope" value="Eukaryota"/>
</dbReference>
<evidence type="ECO:0000256" key="1">
    <source>
        <dbReference type="ARBA" id="ARBA00022723"/>
    </source>
</evidence>
<gene>
    <name evidence="7" type="ORF">UCREL1_10188</name>
</gene>
<sequence>MPPQWISACDEWLKQQSPKHRKLVHYQISCLIYLSKRMNMIGKKRFWKDTGSLIQDAIIDGLHFDASSSCTDSPYMREMKTRIWAVIREVDLQNLFESGLPSLLYNIQPSVGAPANLDDEDFDEKSKKLPEAKPLNQHTFTSYQVHSARSWSLRLEISQRLFSPRGANPLSYEDILRYTHEVTQAIDDIPSWDANGAKEEDSPARISAVTYTYLHFQLKELREISFE</sequence>
<dbReference type="OMA" id="ISACDEW"/>
<evidence type="ECO:0000256" key="2">
    <source>
        <dbReference type="ARBA" id="ARBA00022833"/>
    </source>
</evidence>
<keyword evidence="5" id="KW-0804">Transcription</keyword>
<evidence type="ECO:0000256" key="4">
    <source>
        <dbReference type="ARBA" id="ARBA00023125"/>
    </source>
</evidence>
<dbReference type="PANTHER" id="PTHR31944">
    <property type="entry name" value="HEME-RESPONSIVE ZINC FINGER TRANSCRIPTION FACTOR HAP1"/>
    <property type="match status" value="1"/>
</dbReference>
<dbReference type="PANTHER" id="PTHR31944:SF130">
    <property type="entry name" value="ZN(II)2CYS6 TRANSCRIPTION FACTO (EUROFUNG)"/>
    <property type="match status" value="1"/>
</dbReference>
<keyword evidence="2" id="KW-0862">Zinc</keyword>
<dbReference type="HOGENOM" id="CLU_1219695_0_0_1"/>
<dbReference type="CDD" id="cd12148">
    <property type="entry name" value="fungal_TF_MHR"/>
    <property type="match status" value="1"/>
</dbReference>
<dbReference type="AlphaFoldDB" id="M7SZ61"/>
<keyword evidence="1" id="KW-0479">Metal-binding</keyword>
<keyword evidence="4" id="KW-0238">DNA-binding</keyword>
<accession>M7SZ61</accession>
<evidence type="ECO:0000256" key="3">
    <source>
        <dbReference type="ARBA" id="ARBA00023015"/>
    </source>
</evidence>